<feature type="transmembrane region" description="Helical" evidence="8">
    <location>
        <begin position="21"/>
        <end position="39"/>
    </location>
</feature>
<keyword evidence="10" id="KW-1185">Reference proteome</keyword>
<organism evidence="9 10">
    <name type="scientific">Kribbella amoyensis</name>
    <dbReference type="NCBI Taxonomy" id="996641"/>
    <lineage>
        <taxon>Bacteria</taxon>
        <taxon>Bacillati</taxon>
        <taxon>Actinomycetota</taxon>
        <taxon>Actinomycetes</taxon>
        <taxon>Propionibacteriales</taxon>
        <taxon>Kribbellaceae</taxon>
        <taxon>Kribbella</taxon>
    </lineage>
</organism>
<reference evidence="9 10" key="1">
    <citation type="submission" date="2019-06" db="EMBL/GenBank/DDBJ databases">
        <title>Sequencing the genomes of 1000 actinobacteria strains.</title>
        <authorList>
            <person name="Klenk H.-P."/>
        </authorList>
    </citation>
    <scope>NUCLEOTIDE SEQUENCE [LARGE SCALE GENOMIC DNA]</scope>
    <source>
        <strain evidence="9 10">DSM 24683</strain>
    </source>
</reference>
<comment type="subcellular location">
    <subcellularLocation>
        <location evidence="1">Cell membrane</location>
        <topology evidence="1">Multi-pass membrane protein</topology>
    </subcellularLocation>
</comment>
<comment type="caution">
    <text evidence="9">The sequence shown here is derived from an EMBL/GenBank/DDBJ whole genome shotgun (WGS) entry which is preliminary data.</text>
</comment>
<keyword evidence="6 8" id="KW-0472">Membrane</keyword>
<feature type="transmembrane region" description="Helical" evidence="8">
    <location>
        <begin position="374"/>
        <end position="396"/>
    </location>
</feature>
<sequence length="403" mass="43311">MTISPPVRPAGRGSVPARQPVLLLVATAILFLTVCLWLWPPTSLQYDLRVYVVSAQAFLDGQDIYTAHLAYPKDMVLGFTYPPFAAVVFAPVAMLGTAGGRALMTLVNASALLVIGMVTVRALRPRWSRWRVAAIGLAVGAAGVALEPVRSTFDLGQVNLVLTALLLVDLLGHLPPRFRGVLVGVATGIKLTPGIFIVYLLVTRRYREAATAAAATIGTMLAGALVLPDASRQFWGHHLFDPSRPGATHFISNQAWRGVFARINGGIDGIAPYWLLAVAVTLVLGFLAVRRAYEQGYVLESVLLTSLVGVLVSPISWTGHWVWALPITAVLVYRALQARSSALGGLALCWLVATGIGLPWHTPYLGDKEYTHHGLQLLAGNSYTLCAFATIGMALYGTRRRTA</sequence>
<feature type="transmembrane region" description="Helical" evidence="8">
    <location>
        <begin position="343"/>
        <end position="362"/>
    </location>
</feature>
<dbReference type="Proteomes" id="UP000318380">
    <property type="component" value="Unassembled WGS sequence"/>
</dbReference>
<name>A0A561BN13_9ACTN</name>
<evidence type="ECO:0000256" key="8">
    <source>
        <dbReference type="SAM" id="Phobius"/>
    </source>
</evidence>
<evidence type="ECO:0000256" key="6">
    <source>
        <dbReference type="ARBA" id="ARBA00023136"/>
    </source>
</evidence>
<evidence type="ECO:0000256" key="2">
    <source>
        <dbReference type="ARBA" id="ARBA00022475"/>
    </source>
</evidence>
<keyword evidence="9" id="KW-0328">Glycosyltransferase</keyword>
<dbReference type="GO" id="GO:0016758">
    <property type="term" value="F:hexosyltransferase activity"/>
    <property type="evidence" value="ECO:0007669"/>
    <property type="project" value="InterPro"/>
</dbReference>
<dbReference type="RefSeq" id="WP_145804072.1">
    <property type="nucleotide sequence ID" value="NZ_VIVK01000001.1"/>
</dbReference>
<dbReference type="OrthoDB" id="9774600at2"/>
<dbReference type="EMBL" id="VIVK01000001">
    <property type="protein sequence ID" value="TWD80234.1"/>
    <property type="molecule type" value="Genomic_DNA"/>
</dbReference>
<evidence type="ECO:0000256" key="4">
    <source>
        <dbReference type="ARBA" id="ARBA00022692"/>
    </source>
</evidence>
<evidence type="ECO:0000313" key="10">
    <source>
        <dbReference type="Proteomes" id="UP000318380"/>
    </source>
</evidence>
<protein>
    <submittedName>
        <fullName evidence="9">Alpha-1,2-mannosyltransferase</fullName>
    </submittedName>
</protein>
<keyword evidence="4 8" id="KW-0812">Transmembrane</keyword>
<feature type="transmembrane region" description="Helical" evidence="8">
    <location>
        <begin position="102"/>
        <end position="123"/>
    </location>
</feature>
<evidence type="ECO:0000256" key="5">
    <source>
        <dbReference type="ARBA" id="ARBA00022989"/>
    </source>
</evidence>
<feature type="transmembrane region" description="Helical" evidence="8">
    <location>
        <begin position="209"/>
        <end position="227"/>
    </location>
</feature>
<evidence type="ECO:0000256" key="3">
    <source>
        <dbReference type="ARBA" id="ARBA00022679"/>
    </source>
</evidence>
<evidence type="ECO:0000256" key="7">
    <source>
        <dbReference type="ARBA" id="ARBA00024033"/>
    </source>
</evidence>
<feature type="transmembrane region" description="Helical" evidence="8">
    <location>
        <begin position="270"/>
        <end position="289"/>
    </location>
</feature>
<evidence type="ECO:0000313" key="9">
    <source>
        <dbReference type="EMBL" id="TWD80234.1"/>
    </source>
</evidence>
<dbReference type="AlphaFoldDB" id="A0A561BN13"/>
<keyword evidence="3 9" id="KW-0808">Transferase</keyword>
<accession>A0A561BN13</accession>
<feature type="transmembrane region" description="Helical" evidence="8">
    <location>
        <begin position="129"/>
        <end position="146"/>
    </location>
</feature>
<keyword evidence="5 8" id="KW-1133">Transmembrane helix</keyword>
<feature type="transmembrane region" description="Helical" evidence="8">
    <location>
        <begin position="296"/>
        <end position="315"/>
    </location>
</feature>
<dbReference type="GO" id="GO:0005886">
    <property type="term" value="C:plasma membrane"/>
    <property type="evidence" value="ECO:0007669"/>
    <property type="project" value="UniProtKB-SubCell"/>
</dbReference>
<feature type="transmembrane region" description="Helical" evidence="8">
    <location>
        <begin position="75"/>
        <end position="95"/>
    </location>
</feature>
<proteinExistence type="inferred from homology"/>
<comment type="similarity">
    <text evidence="7">Belongs to the glycosyltransferase 87 family.</text>
</comment>
<gene>
    <name evidence="9" type="ORF">FB561_1307</name>
</gene>
<dbReference type="Pfam" id="PF09594">
    <property type="entry name" value="GT87"/>
    <property type="match status" value="1"/>
</dbReference>
<feature type="transmembrane region" description="Helical" evidence="8">
    <location>
        <begin position="181"/>
        <end position="202"/>
    </location>
</feature>
<dbReference type="InterPro" id="IPR018584">
    <property type="entry name" value="GT87"/>
</dbReference>
<evidence type="ECO:0000256" key="1">
    <source>
        <dbReference type="ARBA" id="ARBA00004651"/>
    </source>
</evidence>
<keyword evidence="2" id="KW-1003">Cell membrane</keyword>
<feature type="transmembrane region" description="Helical" evidence="8">
    <location>
        <begin position="321"/>
        <end position="336"/>
    </location>
</feature>